<dbReference type="RefSeq" id="WP_109743878.1">
    <property type="nucleotide sequence ID" value="NZ_QGGO01000017.1"/>
</dbReference>
<comment type="caution">
    <text evidence="1">The sequence shown here is derived from an EMBL/GenBank/DDBJ whole genome shotgun (WGS) entry which is preliminary data.</text>
</comment>
<accession>A0A316DY72</accession>
<gene>
    <name evidence="1" type="ORF">LV89_03174</name>
</gene>
<organism evidence="1 2">
    <name type="scientific">Arcicella aurantiaca</name>
    <dbReference type="NCBI Taxonomy" id="591202"/>
    <lineage>
        <taxon>Bacteria</taxon>
        <taxon>Pseudomonadati</taxon>
        <taxon>Bacteroidota</taxon>
        <taxon>Cytophagia</taxon>
        <taxon>Cytophagales</taxon>
        <taxon>Flectobacillaceae</taxon>
        <taxon>Arcicella</taxon>
    </lineage>
</organism>
<dbReference type="Proteomes" id="UP000245489">
    <property type="component" value="Unassembled WGS sequence"/>
</dbReference>
<proteinExistence type="predicted"/>
<evidence type="ECO:0000313" key="1">
    <source>
        <dbReference type="EMBL" id="PWK23357.1"/>
    </source>
</evidence>
<name>A0A316DY72_9BACT</name>
<keyword evidence="2" id="KW-1185">Reference proteome</keyword>
<sequence length="153" mass="17909">MIEIEKPHYSFESSPDALLFEFESISENKTIRKAVIYEEIEGYENLVQLGFGDITEEGEIDFIAVSRNKDRDKILATVAQTMIIFFEKYPNKKLYFRGSTDTRTRLYRSLISKFIEVIEPYFSVIGLKHDGSPEKFILNQDYNAFIIYQYGTE</sequence>
<protein>
    <submittedName>
        <fullName evidence="1">Uncharacterized protein</fullName>
    </submittedName>
</protein>
<reference evidence="1 2" key="1">
    <citation type="submission" date="2018-05" db="EMBL/GenBank/DDBJ databases">
        <title>Genomic Encyclopedia of Archaeal and Bacterial Type Strains, Phase II (KMG-II): from individual species to whole genera.</title>
        <authorList>
            <person name="Goeker M."/>
        </authorList>
    </citation>
    <scope>NUCLEOTIDE SEQUENCE [LARGE SCALE GENOMIC DNA]</scope>
    <source>
        <strain evidence="1 2">DSM 22214</strain>
    </source>
</reference>
<dbReference type="InterPro" id="IPR053865">
    <property type="entry name" value="DUF6934"/>
</dbReference>
<dbReference type="OrthoDB" id="1343312at2"/>
<dbReference type="Pfam" id="PF22028">
    <property type="entry name" value="DUF6934"/>
    <property type="match status" value="1"/>
</dbReference>
<dbReference type="EMBL" id="QGGO01000017">
    <property type="protein sequence ID" value="PWK23357.1"/>
    <property type="molecule type" value="Genomic_DNA"/>
</dbReference>
<evidence type="ECO:0000313" key="2">
    <source>
        <dbReference type="Proteomes" id="UP000245489"/>
    </source>
</evidence>
<dbReference type="AlphaFoldDB" id="A0A316DY72"/>